<sequence>MSNSNMSNFMKQKFSLCPANGRQAVGDGAFNTDITPSVLAVCQMQGTDDMYYYSTTFSGGPGVRSSDCVTGSLAPIISTSPYKQFSSSPPEKHINSFARPPNSPFRTAVAPRDIPCRSDSPYDVATPPLTPDDDDDESSDSSSGISIEQSKDALDLLLNIFPRDGLSVLPFAKSVVVSSPNMGVAFDGVVIELPGKPKTLYVDGKNAEAVSLRESIVALLDLADEQLQCSALVIALNKSSSALSELLHSLMYVGGNVVTKPPFQVDSAYLLVGLEI</sequence>
<proteinExistence type="predicted"/>
<comment type="caution">
    <text evidence="1">The sequence shown here is derived from an EMBL/GenBank/DDBJ whole genome shotgun (WGS) entry which is preliminary data.</text>
</comment>
<gene>
    <name evidence="1" type="ORF">BJ138DRAFT_1131801</name>
</gene>
<keyword evidence="2" id="KW-1185">Reference proteome</keyword>
<organism evidence="1 2">
    <name type="scientific">Hygrophoropsis aurantiaca</name>
    <dbReference type="NCBI Taxonomy" id="72124"/>
    <lineage>
        <taxon>Eukaryota</taxon>
        <taxon>Fungi</taxon>
        <taxon>Dikarya</taxon>
        <taxon>Basidiomycota</taxon>
        <taxon>Agaricomycotina</taxon>
        <taxon>Agaricomycetes</taxon>
        <taxon>Agaricomycetidae</taxon>
        <taxon>Boletales</taxon>
        <taxon>Coniophorineae</taxon>
        <taxon>Hygrophoropsidaceae</taxon>
        <taxon>Hygrophoropsis</taxon>
    </lineage>
</organism>
<name>A0ACB8ASZ2_9AGAM</name>
<evidence type="ECO:0000313" key="1">
    <source>
        <dbReference type="EMBL" id="KAH7916511.1"/>
    </source>
</evidence>
<evidence type="ECO:0000313" key="2">
    <source>
        <dbReference type="Proteomes" id="UP000790377"/>
    </source>
</evidence>
<dbReference type="EMBL" id="MU267590">
    <property type="protein sequence ID" value="KAH7916511.1"/>
    <property type="molecule type" value="Genomic_DNA"/>
</dbReference>
<accession>A0ACB8ASZ2</accession>
<reference evidence="1" key="1">
    <citation type="journal article" date="2021" name="New Phytol.">
        <title>Evolutionary innovations through gain and loss of genes in the ectomycorrhizal Boletales.</title>
        <authorList>
            <person name="Wu G."/>
            <person name="Miyauchi S."/>
            <person name="Morin E."/>
            <person name="Kuo A."/>
            <person name="Drula E."/>
            <person name="Varga T."/>
            <person name="Kohler A."/>
            <person name="Feng B."/>
            <person name="Cao Y."/>
            <person name="Lipzen A."/>
            <person name="Daum C."/>
            <person name="Hundley H."/>
            <person name="Pangilinan J."/>
            <person name="Johnson J."/>
            <person name="Barry K."/>
            <person name="LaButti K."/>
            <person name="Ng V."/>
            <person name="Ahrendt S."/>
            <person name="Min B."/>
            <person name="Choi I.G."/>
            <person name="Park H."/>
            <person name="Plett J.M."/>
            <person name="Magnuson J."/>
            <person name="Spatafora J.W."/>
            <person name="Nagy L.G."/>
            <person name="Henrissat B."/>
            <person name="Grigoriev I.V."/>
            <person name="Yang Z.L."/>
            <person name="Xu J."/>
            <person name="Martin F.M."/>
        </authorList>
    </citation>
    <scope>NUCLEOTIDE SEQUENCE</scope>
    <source>
        <strain evidence="1">ATCC 28755</strain>
    </source>
</reference>
<protein>
    <submittedName>
        <fullName evidence="1">Ornithine decarboxylase antizyme-domain-containing protein</fullName>
    </submittedName>
</protein>
<dbReference type="Proteomes" id="UP000790377">
    <property type="component" value="Unassembled WGS sequence"/>
</dbReference>